<accession>A0A392PSH8</accession>
<reference evidence="1 2" key="1">
    <citation type="journal article" date="2018" name="Front. Plant Sci.">
        <title>Red Clover (Trifolium pratense) and Zigzag Clover (T. medium) - A Picture of Genomic Similarities and Differences.</title>
        <authorList>
            <person name="Dluhosova J."/>
            <person name="Istvanek J."/>
            <person name="Nedelnik J."/>
            <person name="Repkova J."/>
        </authorList>
    </citation>
    <scope>NUCLEOTIDE SEQUENCE [LARGE SCALE GENOMIC DNA]</scope>
    <source>
        <strain evidence="2">cv. 10/8</strain>
        <tissue evidence="1">Leaf</tissue>
    </source>
</reference>
<protein>
    <submittedName>
        <fullName evidence="1">Uncharacterized protein</fullName>
    </submittedName>
</protein>
<evidence type="ECO:0000313" key="2">
    <source>
        <dbReference type="Proteomes" id="UP000265520"/>
    </source>
</evidence>
<keyword evidence="2" id="KW-1185">Reference proteome</keyword>
<dbReference type="AlphaFoldDB" id="A0A392PSH8"/>
<evidence type="ECO:0000313" key="1">
    <source>
        <dbReference type="EMBL" id="MCI14449.1"/>
    </source>
</evidence>
<sequence length="23" mass="2461">MVEETVVEGTLSLDAVIKEAVDL</sequence>
<proteinExistence type="predicted"/>
<feature type="non-terminal residue" evidence="1">
    <location>
        <position position="23"/>
    </location>
</feature>
<name>A0A392PSH8_9FABA</name>
<organism evidence="1 2">
    <name type="scientific">Trifolium medium</name>
    <dbReference type="NCBI Taxonomy" id="97028"/>
    <lineage>
        <taxon>Eukaryota</taxon>
        <taxon>Viridiplantae</taxon>
        <taxon>Streptophyta</taxon>
        <taxon>Embryophyta</taxon>
        <taxon>Tracheophyta</taxon>
        <taxon>Spermatophyta</taxon>
        <taxon>Magnoliopsida</taxon>
        <taxon>eudicotyledons</taxon>
        <taxon>Gunneridae</taxon>
        <taxon>Pentapetalae</taxon>
        <taxon>rosids</taxon>
        <taxon>fabids</taxon>
        <taxon>Fabales</taxon>
        <taxon>Fabaceae</taxon>
        <taxon>Papilionoideae</taxon>
        <taxon>50 kb inversion clade</taxon>
        <taxon>NPAAA clade</taxon>
        <taxon>Hologalegina</taxon>
        <taxon>IRL clade</taxon>
        <taxon>Trifolieae</taxon>
        <taxon>Trifolium</taxon>
    </lineage>
</organism>
<comment type="caution">
    <text evidence="1">The sequence shown here is derived from an EMBL/GenBank/DDBJ whole genome shotgun (WGS) entry which is preliminary data.</text>
</comment>
<dbReference type="EMBL" id="LXQA010092494">
    <property type="protein sequence ID" value="MCI14449.1"/>
    <property type="molecule type" value="Genomic_DNA"/>
</dbReference>
<dbReference type="Proteomes" id="UP000265520">
    <property type="component" value="Unassembled WGS sequence"/>
</dbReference>